<dbReference type="RefSeq" id="WP_145030898.1">
    <property type="nucleotide sequence ID" value="NZ_CP036271.1"/>
</dbReference>
<dbReference type="SUPFAM" id="SSF56601">
    <property type="entry name" value="beta-lactamase/transpeptidase-like"/>
    <property type="match status" value="1"/>
</dbReference>
<dbReference type="EMBL" id="CP036271">
    <property type="protein sequence ID" value="QDT55110.1"/>
    <property type="molecule type" value="Genomic_DNA"/>
</dbReference>
<dbReference type="PANTHER" id="PTHR43283">
    <property type="entry name" value="BETA-LACTAMASE-RELATED"/>
    <property type="match status" value="1"/>
</dbReference>
<dbReference type="KEGG" id="ccos:Pan44_31520"/>
<dbReference type="Gene3D" id="3.40.710.10">
    <property type="entry name" value="DD-peptidase/beta-lactamase superfamily"/>
    <property type="match status" value="1"/>
</dbReference>
<accession>A0A517SG80</accession>
<sequence length="379" mass="41098">MSVALLSTEEVAARFPLTLAVIEKGKRQNLHFGVVASIRRGGAPFADFAVGEAADGLPLETGHLMPWLSAGKPLTAVAILRQVELGRLNLDRPVAEVIPEFAANGKHEITLKHLLTHTAGLDPAPVGWPQAPWASITERICERGVRNGFVVGQDAAYDPARSWFVLGELLRRTDGRMPHEIVQNDICRPIGMASTWMAMTPAEYAANAERIGKVAARDDKGALKATHTWAESFWTAPSPGSSMRGPVHELALFYEMLLRGGALNGTRILAPETVLQMTARHREGRFDSTFQHQVDFGLGVLLDSNHYGAETVPYGFGRHSSPQAFGHGGAQTSIGFCDPEHELVVAWVANGAPGEAQHNRRNRDLNSAIYRDLGLGNDA</sequence>
<proteinExistence type="predicted"/>
<evidence type="ECO:0000313" key="3">
    <source>
        <dbReference type="Proteomes" id="UP000315700"/>
    </source>
</evidence>
<organism evidence="2 3">
    <name type="scientific">Caulifigura coniformis</name>
    <dbReference type="NCBI Taxonomy" id="2527983"/>
    <lineage>
        <taxon>Bacteria</taxon>
        <taxon>Pseudomonadati</taxon>
        <taxon>Planctomycetota</taxon>
        <taxon>Planctomycetia</taxon>
        <taxon>Planctomycetales</taxon>
        <taxon>Planctomycetaceae</taxon>
        <taxon>Caulifigura</taxon>
    </lineage>
</organism>
<protein>
    <submittedName>
        <fullName evidence="2">Penicillin-binding protein 4</fullName>
    </submittedName>
</protein>
<evidence type="ECO:0000313" key="2">
    <source>
        <dbReference type="EMBL" id="QDT55110.1"/>
    </source>
</evidence>
<evidence type="ECO:0000259" key="1">
    <source>
        <dbReference type="Pfam" id="PF00144"/>
    </source>
</evidence>
<feature type="domain" description="Beta-lactamase-related" evidence="1">
    <location>
        <begin position="29"/>
        <end position="363"/>
    </location>
</feature>
<dbReference type="InterPro" id="IPR001466">
    <property type="entry name" value="Beta-lactam-related"/>
</dbReference>
<gene>
    <name evidence="2" type="primary">pbpE_2</name>
    <name evidence="2" type="ORF">Pan44_31520</name>
</gene>
<keyword evidence="3" id="KW-1185">Reference proteome</keyword>
<dbReference type="AlphaFoldDB" id="A0A517SG80"/>
<dbReference type="InterPro" id="IPR012338">
    <property type="entry name" value="Beta-lactam/transpept-like"/>
</dbReference>
<dbReference type="Proteomes" id="UP000315700">
    <property type="component" value="Chromosome"/>
</dbReference>
<dbReference type="Pfam" id="PF00144">
    <property type="entry name" value="Beta-lactamase"/>
    <property type="match status" value="1"/>
</dbReference>
<name>A0A517SG80_9PLAN</name>
<dbReference type="InParanoid" id="A0A517SG80"/>
<reference evidence="2 3" key="1">
    <citation type="submission" date="2019-02" db="EMBL/GenBank/DDBJ databases">
        <title>Deep-cultivation of Planctomycetes and their phenomic and genomic characterization uncovers novel biology.</title>
        <authorList>
            <person name="Wiegand S."/>
            <person name="Jogler M."/>
            <person name="Boedeker C."/>
            <person name="Pinto D."/>
            <person name="Vollmers J."/>
            <person name="Rivas-Marin E."/>
            <person name="Kohn T."/>
            <person name="Peeters S.H."/>
            <person name="Heuer A."/>
            <person name="Rast P."/>
            <person name="Oberbeckmann S."/>
            <person name="Bunk B."/>
            <person name="Jeske O."/>
            <person name="Meyerdierks A."/>
            <person name="Storesund J.E."/>
            <person name="Kallscheuer N."/>
            <person name="Luecker S."/>
            <person name="Lage O.M."/>
            <person name="Pohl T."/>
            <person name="Merkel B.J."/>
            <person name="Hornburger P."/>
            <person name="Mueller R.-W."/>
            <person name="Bruemmer F."/>
            <person name="Labrenz M."/>
            <person name="Spormann A.M."/>
            <person name="Op den Camp H."/>
            <person name="Overmann J."/>
            <person name="Amann R."/>
            <person name="Jetten M.S.M."/>
            <person name="Mascher T."/>
            <person name="Medema M.H."/>
            <person name="Devos D.P."/>
            <person name="Kaster A.-K."/>
            <person name="Ovreas L."/>
            <person name="Rohde M."/>
            <person name="Galperin M.Y."/>
            <person name="Jogler C."/>
        </authorList>
    </citation>
    <scope>NUCLEOTIDE SEQUENCE [LARGE SCALE GENOMIC DNA]</scope>
    <source>
        <strain evidence="2 3">Pan44</strain>
    </source>
</reference>
<dbReference type="PANTHER" id="PTHR43283:SF3">
    <property type="entry name" value="BETA-LACTAMASE FAMILY PROTEIN (AFU_ORTHOLOGUE AFUA_5G07500)"/>
    <property type="match status" value="1"/>
</dbReference>
<dbReference type="OrthoDB" id="9770183at2"/>
<dbReference type="InterPro" id="IPR050789">
    <property type="entry name" value="Diverse_Enzym_Activities"/>
</dbReference>